<name>A0ABV7KYN9_9PROT</name>
<dbReference type="InterPro" id="IPR039422">
    <property type="entry name" value="MarR/SlyA-like"/>
</dbReference>
<keyword evidence="3" id="KW-1185">Reference proteome</keyword>
<organism evidence="2 3">
    <name type="scientific">Marinibaculum pumilum</name>
    <dbReference type="NCBI Taxonomy" id="1766165"/>
    <lineage>
        <taxon>Bacteria</taxon>
        <taxon>Pseudomonadati</taxon>
        <taxon>Pseudomonadota</taxon>
        <taxon>Alphaproteobacteria</taxon>
        <taxon>Rhodospirillales</taxon>
        <taxon>Rhodospirillaceae</taxon>
        <taxon>Marinibaculum</taxon>
    </lineage>
</organism>
<dbReference type="InterPro" id="IPR000835">
    <property type="entry name" value="HTH_MarR-typ"/>
</dbReference>
<dbReference type="SUPFAM" id="SSF46785">
    <property type="entry name" value="Winged helix' DNA-binding domain"/>
    <property type="match status" value="1"/>
</dbReference>
<evidence type="ECO:0000313" key="3">
    <source>
        <dbReference type="Proteomes" id="UP001595528"/>
    </source>
</evidence>
<dbReference type="PANTHER" id="PTHR33164:SF57">
    <property type="entry name" value="MARR-FAMILY TRANSCRIPTIONAL REGULATOR"/>
    <property type="match status" value="1"/>
</dbReference>
<feature type="domain" description="HTH marR-type" evidence="1">
    <location>
        <begin position="19"/>
        <end position="152"/>
    </location>
</feature>
<comment type="caution">
    <text evidence="2">The sequence shown here is derived from an EMBL/GenBank/DDBJ whole genome shotgun (WGS) entry which is preliminary data.</text>
</comment>
<evidence type="ECO:0000259" key="1">
    <source>
        <dbReference type="PROSITE" id="PS50995"/>
    </source>
</evidence>
<dbReference type="PANTHER" id="PTHR33164">
    <property type="entry name" value="TRANSCRIPTIONAL REGULATOR, MARR FAMILY"/>
    <property type="match status" value="1"/>
</dbReference>
<dbReference type="PROSITE" id="PS50995">
    <property type="entry name" value="HTH_MARR_2"/>
    <property type="match status" value="1"/>
</dbReference>
<gene>
    <name evidence="2" type="ORF">ACFOGJ_09860</name>
</gene>
<accession>A0ABV7KYN9</accession>
<dbReference type="EMBL" id="JBHRTR010000023">
    <property type="protein sequence ID" value="MFC3227536.1"/>
    <property type="molecule type" value="Genomic_DNA"/>
</dbReference>
<dbReference type="InterPro" id="IPR036390">
    <property type="entry name" value="WH_DNA-bd_sf"/>
</dbReference>
<dbReference type="Gene3D" id="1.10.10.10">
    <property type="entry name" value="Winged helix-like DNA-binding domain superfamily/Winged helix DNA-binding domain"/>
    <property type="match status" value="1"/>
</dbReference>
<sequence>MARPSAVQPSRSTARLLLEDFLPYRLNRAAASSSAQLSRIYRGAFGLTIPEWRVLATLGQFGEATATAIGRHSSMHKTKVSRAVAALQARRWLERRRDDGDRRIEHLRLTGAGRAAYRRLVPQMLGYESGLLDRLTGAERQALMTGLAAMERALEAIAAEAEPGQPLWPDSGPET</sequence>
<dbReference type="SMART" id="SM00347">
    <property type="entry name" value="HTH_MARR"/>
    <property type="match status" value="1"/>
</dbReference>
<dbReference type="RefSeq" id="WP_379899767.1">
    <property type="nucleotide sequence ID" value="NZ_JBHRTR010000023.1"/>
</dbReference>
<dbReference type="Proteomes" id="UP001595528">
    <property type="component" value="Unassembled WGS sequence"/>
</dbReference>
<evidence type="ECO:0000313" key="2">
    <source>
        <dbReference type="EMBL" id="MFC3227536.1"/>
    </source>
</evidence>
<dbReference type="InterPro" id="IPR036388">
    <property type="entry name" value="WH-like_DNA-bd_sf"/>
</dbReference>
<protein>
    <submittedName>
        <fullName evidence="2">MarR family winged helix-turn-helix transcriptional regulator</fullName>
    </submittedName>
</protein>
<proteinExistence type="predicted"/>
<dbReference type="Pfam" id="PF12802">
    <property type="entry name" value="MarR_2"/>
    <property type="match status" value="1"/>
</dbReference>
<reference evidence="3" key="1">
    <citation type="journal article" date="2019" name="Int. J. Syst. Evol. Microbiol.">
        <title>The Global Catalogue of Microorganisms (GCM) 10K type strain sequencing project: providing services to taxonomists for standard genome sequencing and annotation.</title>
        <authorList>
            <consortium name="The Broad Institute Genomics Platform"/>
            <consortium name="The Broad Institute Genome Sequencing Center for Infectious Disease"/>
            <person name="Wu L."/>
            <person name="Ma J."/>
        </authorList>
    </citation>
    <scope>NUCLEOTIDE SEQUENCE [LARGE SCALE GENOMIC DNA]</scope>
    <source>
        <strain evidence="3">KCTC 42964</strain>
    </source>
</reference>